<dbReference type="PANTHER" id="PTHR13094">
    <property type="entry name" value="NADH-UBIQUINONE OXIDOREDUCTASE PDSW SUBUNIT"/>
    <property type="match status" value="1"/>
</dbReference>
<keyword evidence="5" id="KW-0679">Respiratory chain</keyword>
<dbReference type="InterPro" id="IPR039993">
    <property type="entry name" value="NDUFB10"/>
</dbReference>
<comment type="similarity">
    <text evidence="2">Belongs to the complex I NDUFB10 subunit family.</text>
</comment>
<evidence type="ECO:0000256" key="8">
    <source>
        <dbReference type="ARBA" id="ARBA00023128"/>
    </source>
</evidence>
<dbReference type="GeneID" id="110090433"/>
<dbReference type="InterPro" id="IPR019377">
    <property type="entry name" value="NADH_UbQ_OxRdtase_su10"/>
</dbReference>
<evidence type="ECO:0000256" key="6">
    <source>
        <dbReference type="ARBA" id="ARBA00022792"/>
    </source>
</evidence>
<keyword evidence="4" id="KW-0813">Transport</keyword>
<keyword evidence="8" id="KW-0496">Mitochondrion</keyword>
<name>A0ABM5F100_9SAUR</name>
<keyword evidence="7" id="KW-0249">Electron transport</keyword>
<evidence type="ECO:0000256" key="11">
    <source>
        <dbReference type="ARBA" id="ARBA00030372"/>
    </source>
</evidence>
<gene>
    <name evidence="14" type="primary">NDUFB10</name>
</gene>
<evidence type="ECO:0000256" key="3">
    <source>
        <dbReference type="ARBA" id="ARBA00014109"/>
    </source>
</evidence>
<evidence type="ECO:0000256" key="7">
    <source>
        <dbReference type="ARBA" id="ARBA00022982"/>
    </source>
</evidence>
<dbReference type="RefSeq" id="XP_072839082.1">
    <property type="nucleotide sequence ID" value="XM_072982981.1"/>
</dbReference>
<evidence type="ECO:0000256" key="4">
    <source>
        <dbReference type="ARBA" id="ARBA00022448"/>
    </source>
</evidence>
<protein>
    <recommendedName>
        <fullName evidence="3">NADH dehydrogenase [ubiquinone] 1 beta subcomplex subunit 10</fullName>
    </recommendedName>
    <alternativeName>
        <fullName evidence="11">Complex I-PDSW</fullName>
    </alternativeName>
    <alternativeName>
        <fullName evidence="12">NADH-ubiquinone oxidoreductase PDSW subunit</fullName>
    </alternativeName>
</protein>
<keyword evidence="9" id="KW-0472">Membrane</keyword>
<evidence type="ECO:0000256" key="9">
    <source>
        <dbReference type="ARBA" id="ARBA00023136"/>
    </source>
</evidence>
<comment type="subcellular location">
    <subcellularLocation>
        <location evidence="1">Mitochondrion inner membrane</location>
        <topology evidence="1">Peripheral membrane protein</topology>
        <orientation evidence="1">Matrix side</orientation>
    </subcellularLocation>
</comment>
<evidence type="ECO:0000313" key="13">
    <source>
        <dbReference type="Proteomes" id="UP001652642"/>
    </source>
</evidence>
<organism evidence="13 14">
    <name type="scientific">Pogona vitticeps</name>
    <name type="common">central bearded dragon</name>
    <dbReference type="NCBI Taxonomy" id="103695"/>
    <lineage>
        <taxon>Eukaryota</taxon>
        <taxon>Metazoa</taxon>
        <taxon>Chordata</taxon>
        <taxon>Craniata</taxon>
        <taxon>Vertebrata</taxon>
        <taxon>Euteleostomi</taxon>
        <taxon>Lepidosauria</taxon>
        <taxon>Squamata</taxon>
        <taxon>Bifurcata</taxon>
        <taxon>Unidentata</taxon>
        <taxon>Episquamata</taxon>
        <taxon>Toxicofera</taxon>
        <taxon>Iguania</taxon>
        <taxon>Acrodonta</taxon>
        <taxon>Agamidae</taxon>
        <taxon>Amphibolurinae</taxon>
        <taxon>Pogona</taxon>
    </lineage>
</organism>
<reference evidence="14" key="1">
    <citation type="submission" date="2025-08" db="UniProtKB">
        <authorList>
            <consortium name="RefSeq"/>
        </authorList>
    </citation>
    <scope>IDENTIFICATION</scope>
</reference>
<evidence type="ECO:0000256" key="2">
    <source>
        <dbReference type="ARBA" id="ARBA00008317"/>
    </source>
</evidence>
<keyword evidence="13" id="KW-1185">Reference proteome</keyword>
<accession>A0ABM5F100</accession>
<dbReference type="Proteomes" id="UP001652642">
    <property type="component" value="Chromosome 13"/>
</dbReference>
<sequence length="178" mass="21344">MPEEPDWEGYPPESQRRPEREKGLNPVYLLEAVYSQVVDRPVTLWREWIERQRANNRIYYYHRKFRRVPELTECLEDDVVCHYEAEMQWKRDFLVDQQILKIIKDRVGHCKALHGENADQKCVKEVQHYKDVIKIYWNKYGDLGAYGTARKCLMKQKEQMIAERKARKAAEAEVAAEE</sequence>
<comment type="function">
    <text evidence="10">Accessory subunit that is involved in the functional assembly of the mitochondrial respiratory chain complex I. Complex I has an NADH dehydrogenase activity with ubiquinone as an immediate electron acceptor and mediates the transfer of electrons from NADH to the respiratory chain.</text>
</comment>
<evidence type="ECO:0000256" key="12">
    <source>
        <dbReference type="ARBA" id="ARBA00032549"/>
    </source>
</evidence>
<evidence type="ECO:0000256" key="1">
    <source>
        <dbReference type="ARBA" id="ARBA00004443"/>
    </source>
</evidence>
<keyword evidence="6" id="KW-0999">Mitochondrion inner membrane</keyword>
<evidence type="ECO:0000256" key="10">
    <source>
        <dbReference type="ARBA" id="ARBA00024857"/>
    </source>
</evidence>
<proteinExistence type="inferred from homology"/>
<evidence type="ECO:0000256" key="5">
    <source>
        <dbReference type="ARBA" id="ARBA00022660"/>
    </source>
</evidence>
<evidence type="ECO:0000313" key="14">
    <source>
        <dbReference type="RefSeq" id="XP_072839082.1"/>
    </source>
</evidence>
<dbReference type="PANTHER" id="PTHR13094:SF1">
    <property type="entry name" value="NADH DEHYDROGENASE [UBIQUINONE] 1 BETA SUBCOMPLEX SUBUNIT 10"/>
    <property type="match status" value="1"/>
</dbReference>
<dbReference type="Pfam" id="PF10249">
    <property type="entry name" value="NDUFB10"/>
    <property type="match status" value="1"/>
</dbReference>